<comment type="caution">
    <text evidence="9">The sequence shown here is derived from an EMBL/GenBank/DDBJ whole genome shotgun (WGS) entry which is preliminary data.</text>
</comment>
<keyword evidence="5" id="KW-0010">Activator</keyword>
<dbReference type="PROSITE" id="PS00676">
    <property type="entry name" value="SIGMA54_INTERACT_2"/>
    <property type="match status" value="1"/>
</dbReference>
<dbReference type="Pfam" id="PF25601">
    <property type="entry name" value="AAA_lid_14"/>
    <property type="match status" value="1"/>
</dbReference>
<dbReference type="CDD" id="cd00009">
    <property type="entry name" value="AAA"/>
    <property type="match status" value="1"/>
</dbReference>
<evidence type="ECO:0000313" key="9">
    <source>
        <dbReference type="EMBL" id="ERP31112.1"/>
    </source>
</evidence>
<evidence type="ECO:0000256" key="3">
    <source>
        <dbReference type="ARBA" id="ARBA00023015"/>
    </source>
</evidence>
<dbReference type="PROSITE" id="PS50045">
    <property type="entry name" value="SIGMA54_INTERACT_4"/>
    <property type="match status" value="1"/>
</dbReference>
<dbReference type="FunFam" id="3.40.50.300:FF:000006">
    <property type="entry name" value="DNA-binding transcriptional regulator NtrC"/>
    <property type="match status" value="1"/>
</dbReference>
<dbReference type="EMBL" id="ASJR01000019">
    <property type="protein sequence ID" value="ERP31112.1"/>
    <property type="molecule type" value="Genomic_DNA"/>
</dbReference>
<dbReference type="PROSITE" id="PS00675">
    <property type="entry name" value="SIGMA54_INTERACT_1"/>
    <property type="match status" value="1"/>
</dbReference>
<protein>
    <submittedName>
        <fullName evidence="9">NifA subfamily transcriptional regulator</fullName>
    </submittedName>
</protein>
<evidence type="ECO:0000313" key="10">
    <source>
        <dbReference type="Proteomes" id="UP000017148"/>
    </source>
</evidence>
<dbReference type="InterPro" id="IPR002197">
    <property type="entry name" value="HTH_Fis"/>
</dbReference>
<keyword evidence="1" id="KW-0547">Nucleotide-binding</keyword>
<dbReference type="PROSITE" id="PS00688">
    <property type="entry name" value="SIGMA54_INTERACT_3"/>
    <property type="match status" value="1"/>
</dbReference>
<dbReference type="InterPro" id="IPR009057">
    <property type="entry name" value="Homeodomain-like_sf"/>
</dbReference>
<dbReference type="SUPFAM" id="SSF52540">
    <property type="entry name" value="P-loop containing nucleoside triphosphate hydrolases"/>
    <property type="match status" value="1"/>
</dbReference>
<dbReference type="SUPFAM" id="SSF46689">
    <property type="entry name" value="Homeodomain-like"/>
    <property type="match status" value="1"/>
</dbReference>
<dbReference type="InterPro" id="IPR058031">
    <property type="entry name" value="AAA_lid_NorR"/>
</dbReference>
<dbReference type="GO" id="GO:0005524">
    <property type="term" value="F:ATP binding"/>
    <property type="evidence" value="ECO:0007669"/>
    <property type="project" value="UniProtKB-KW"/>
</dbReference>
<feature type="coiled-coil region" evidence="7">
    <location>
        <begin position="164"/>
        <end position="198"/>
    </location>
</feature>
<dbReference type="InterPro" id="IPR027417">
    <property type="entry name" value="P-loop_NTPase"/>
</dbReference>
<dbReference type="Pfam" id="PF02954">
    <property type="entry name" value="HTH_8"/>
    <property type="match status" value="1"/>
</dbReference>
<evidence type="ECO:0000256" key="2">
    <source>
        <dbReference type="ARBA" id="ARBA00022840"/>
    </source>
</evidence>
<dbReference type="Gene3D" id="3.30.450.40">
    <property type="match status" value="1"/>
</dbReference>
<dbReference type="InterPro" id="IPR025944">
    <property type="entry name" value="Sigma_54_int_dom_CS"/>
</dbReference>
<keyword evidence="3" id="KW-0805">Transcription regulation</keyword>
<dbReference type="AlphaFoldDB" id="U7D7N7"/>
<dbReference type="InterPro" id="IPR025943">
    <property type="entry name" value="Sigma_54_int_dom_ATP-bd_2"/>
</dbReference>
<evidence type="ECO:0000256" key="7">
    <source>
        <dbReference type="SAM" id="Coils"/>
    </source>
</evidence>
<dbReference type="eggNOG" id="COG3604">
    <property type="taxonomic scope" value="Bacteria"/>
</dbReference>
<dbReference type="OrthoDB" id="9771372at2"/>
<feature type="domain" description="Sigma-54 factor interaction" evidence="8">
    <location>
        <begin position="204"/>
        <end position="433"/>
    </location>
</feature>
<evidence type="ECO:0000256" key="6">
    <source>
        <dbReference type="ARBA" id="ARBA00023163"/>
    </source>
</evidence>
<dbReference type="InterPro" id="IPR025662">
    <property type="entry name" value="Sigma_54_int_dom_ATP-bd_1"/>
</dbReference>
<dbReference type="SMART" id="SM00382">
    <property type="entry name" value="AAA"/>
    <property type="match status" value="1"/>
</dbReference>
<organism evidence="9 10">
    <name type="scientific">Chitinivibrio alkaliphilus ACht1</name>
    <dbReference type="NCBI Taxonomy" id="1313304"/>
    <lineage>
        <taxon>Bacteria</taxon>
        <taxon>Pseudomonadati</taxon>
        <taxon>Fibrobacterota</taxon>
        <taxon>Chitinivibrionia</taxon>
        <taxon>Chitinivibrionales</taxon>
        <taxon>Chitinivibrionaceae</taxon>
        <taxon>Chitinivibrio</taxon>
    </lineage>
</organism>
<keyword evidence="10" id="KW-1185">Reference proteome</keyword>
<dbReference type="GO" id="GO:0006355">
    <property type="term" value="P:regulation of DNA-templated transcription"/>
    <property type="evidence" value="ECO:0007669"/>
    <property type="project" value="InterPro"/>
</dbReference>
<dbReference type="PRINTS" id="PR01590">
    <property type="entry name" value="HTHFIS"/>
</dbReference>
<evidence type="ECO:0000256" key="5">
    <source>
        <dbReference type="ARBA" id="ARBA00023159"/>
    </source>
</evidence>
<evidence type="ECO:0000256" key="4">
    <source>
        <dbReference type="ARBA" id="ARBA00023125"/>
    </source>
</evidence>
<dbReference type="Gene3D" id="1.10.10.60">
    <property type="entry name" value="Homeodomain-like"/>
    <property type="match status" value="1"/>
</dbReference>
<sequence length="521" mass="57526">MDGRDFSLRQLQILFSISRELSSGNALSVMLDGVIAILEQEAGFERGTIAILKASGRELAIDISRGLSPREIEKGWYSIGEGVLGRVAETGTPALIPRIAEDPSFLDKTGARREVSLENLSFLCVPITSRGKNIGTLSCDRPASDDESLLNKDLLFLQAVADLIGRVVQARRKQKAELEALERENRQLKKHLSERADAGRSDRIIGNSSAMAALYTQIAQVAPLDTLVLIRGETGTGKELVARTLHEKSARQDKPFVAVNCAAIPETLLESELFGHTKGAFTGAAGSRRGFFEEAEGGTLFLDEIGDMSSSAQSRLLRVIQEKEMYTVGSSRPRKIDVRLICATNKNLEEAVQAGNFREDLYYRINVMSLFIPPLRDRGADILLLADYFIETYARRHEKKITRLSTPAIEMLSAYHWPGNVRELENVIERAVIVSFSSVIDAHDLPPSLQMKEKLSAEAPGQPGLAEKIAVYEKELIIDALKDARGNQAEAARLLHTTKRVIQYKITKYGIAYKKFRTGGA</sequence>
<dbReference type="Pfam" id="PF00158">
    <property type="entry name" value="Sigma54_activat"/>
    <property type="match status" value="1"/>
</dbReference>
<dbReference type="InterPro" id="IPR029016">
    <property type="entry name" value="GAF-like_dom_sf"/>
</dbReference>
<keyword evidence="6" id="KW-0804">Transcription</keyword>
<evidence type="ECO:0000259" key="8">
    <source>
        <dbReference type="PROSITE" id="PS50045"/>
    </source>
</evidence>
<dbReference type="SUPFAM" id="SSF55781">
    <property type="entry name" value="GAF domain-like"/>
    <property type="match status" value="1"/>
</dbReference>
<dbReference type="FunFam" id="1.10.8.60:FF:000014">
    <property type="entry name" value="DNA-binding transcriptional regulator NtrC"/>
    <property type="match status" value="1"/>
</dbReference>
<dbReference type="InterPro" id="IPR003018">
    <property type="entry name" value="GAF"/>
</dbReference>
<evidence type="ECO:0000256" key="1">
    <source>
        <dbReference type="ARBA" id="ARBA00022741"/>
    </source>
</evidence>
<dbReference type="InterPro" id="IPR002078">
    <property type="entry name" value="Sigma_54_int"/>
</dbReference>
<name>U7D7N7_9BACT</name>
<dbReference type="Gene3D" id="3.40.50.300">
    <property type="entry name" value="P-loop containing nucleotide triphosphate hydrolases"/>
    <property type="match status" value="1"/>
</dbReference>
<dbReference type="SMART" id="SM00065">
    <property type="entry name" value="GAF"/>
    <property type="match status" value="1"/>
</dbReference>
<proteinExistence type="predicted"/>
<dbReference type="Proteomes" id="UP000017148">
    <property type="component" value="Unassembled WGS sequence"/>
</dbReference>
<accession>U7D7N7</accession>
<keyword evidence="2" id="KW-0067">ATP-binding</keyword>
<dbReference type="Pfam" id="PF01590">
    <property type="entry name" value="GAF"/>
    <property type="match status" value="1"/>
</dbReference>
<dbReference type="STRING" id="1313304.CALK_1992"/>
<keyword evidence="7" id="KW-0175">Coiled coil</keyword>
<dbReference type="Gene3D" id="1.10.8.60">
    <property type="match status" value="1"/>
</dbReference>
<dbReference type="PANTHER" id="PTHR32071">
    <property type="entry name" value="TRANSCRIPTIONAL REGULATORY PROTEIN"/>
    <property type="match status" value="1"/>
</dbReference>
<keyword evidence="4" id="KW-0238">DNA-binding</keyword>
<dbReference type="InterPro" id="IPR003593">
    <property type="entry name" value="AAA+_ATPase"/>
</dbReference>
<gene>
    <name evidence="9" type="ORF">CALK_1992</name>
</gene>
<dbReference type="GO" id="GO:0043565">
    <property type="term" value="F:sequence-specific DNA binding"/>
    <property type="evidence" value="ECO:0007669"/>
    <property type="project" value="InterPro"/>
</dbReference>
<reference evidence="9 10" key="1">
    <citation type="journal article" date="2013" name="Environ. Microbiol.">
        <title>Genome analysis of Chitinivibrio alkaliphilus gen. nov., sp. nov., a novel extremely haloalkaliphilic anaerobic chitinolytic bacterium from the candidate phylum Termite Group 3.</title>
        <authorList>
            <person name="Sorokin D.Y."/>
            <person name="Gumerov V.M."/>
            <person name="Rakitin A.L."/>
            <person name="Beletsky A.V."/>
            <person name="Damste J.S."/>
            <person name="Muyzer G."/>
            <person name="Mardanov A.V."/>
            <person name="Ravin N.V."/>
        </authorList>
    </citation>
    <scope>NUCLEOTIDE SEQUENCE [LARGE SCALE GENOMIC DNA]</scope>
    <source>
        <strain evidence="9 10">ACht1</strain>
    </source>
</reference>